<evidence type="ECO:0000256" key="3">
    <source>
        <dbReference type="ARBA" id="ARBA00022729"/>
    </source>
</evidence>
<keyword evidence="8" id="KW-1185">Reference proteome</keyword>
<name>A0ABU4PSW1_9SPHN</name>
<dbReference type="InterPro" id="IPR004843">
    <property type="entry name" value="Calcineurin-like_PHP"/>
</dbReference>
<dbReference type="CDD" id="cd07378">
    <property type="entry name" value="MPP_ACP5"/>
    <property type="match status" value="1"/>
</dbReference>
<feature type="domain" description="Calcineurin-like phosphoesterase" evidence="6">
    <location>
        <begin position="35"/>
        <end position="244"/>
    </location>
</feature>
<keyword evidence="3" id="KW-0732">Signal</keyword>
<dbReference type="Gene3D" id="3.60.21.10">
    <property type="match status" value="1"/>
</dbReference>
<keyword evidence="4 5" id="KW-0378">Hydrolase</keyword>
<dbReference type="PANTHER" id="PTHR10161">
    <property type="entry name" value="TARTRATE-RESISTANT ACID PHOSPHATASE TYPE 5"/>
    <property type="match status" value="1"/>
</dbReference>
<keyword evidence="5" id="KW-0408">Iron</keyword>
<dbReference type="EC" id="3.1.3.2" evidence="2 5"/>
<dbReference type="InterPro" id="IPR051558">
    <property type="entry name" value="Metallophosphoesterase_PAP"/>
</dbReference>
<dbReference type="EMBL" id="JAWXXV010000001">
    <property type="protein sequence ID" value="MDX5986302.1"/>
    <property type="molecule type" value="Genomic_DNA"/>
</dbReference>
<dbReference type="SUPFAM" id="SSF56300">
    <property type="entry name" value="Metallo-dependent phosphatases"/>
    <property type="match status" value="1"/>
</dbReference>
<dbReference type="InterPro" id="IPR024927">
    <property type="entry name" value="Acid_PPase"/>
</dbReference>
<comment type="catalytic activity">
    <reaction evidence="1 5">
        <text>a phosphate monoester + H2O = an alcohol + phosphate</text>
        <dbReference type="Rhea" id="RHEA:15017"/>
        <dbReference type="ChEBI" id="CHEBI:15377"/>
        <dbReference type="ChEBI" id="CHEBI:30879"/>
        <dbReference type="ChEBI" id="CHEBI:43474"/>
        <dbReference type="ChEBI" id="CHEBI:67140"/>
        <dbReference type="EC" id="3.1.3.2"/>
    </reaction>
</comment>
<dbReference type="PIRSF" id="PIRSF000898">
    <property type="entry name" value="Acid_Ptase_5"/>
    <property type="match status" value="1"/>
</dbReference>
<evidence type="ECO:0000256" key="1">
    <source>
        <dbReference type="ARBA" id="ARBA00000032"/>
    </source>
</evidence>
<dbReference type="Pfam" id="PF00149">
    <property type="entry name" value="Metallophos"/>
    <property type="match status" value="1"/>
</dbReference>
<comment type="caution">
    <text evidence="7">The sequence shown here is derived from an EMBL/GenBank/DDBJ whole genome shotgun (WGS) entry which is preliminary data.</text>
</comment>
<accession>A0ABU4PSW1</accession>
<proteinExistence type="predicted"/>
<sequence>MTEFAIDRRTAMAGMAAAAALPIVPLTAKTRPGSFLVVGDWGRDGAQHQRDVAVQMGKTATTLGSRFVVSVGDNFYENGVQSADDPQWQSSFEKVYTDPALQVPWYVALGNHDYRGNPQAQVDYAATSKRWRMPRRYYKVPGAALEMPQIDLFVIDTSPTVHQYRDKVESVIAHNVASQDVAAQLAWLDQGLAASTARWKVVAGHHTIRSGGSGHGETREMVEMVMPILKRRGVAAYLFGHDHDLQHIERDGLHYVGCGAGSEVRPVSAVAGTKFCQARSGFAAVSVGENALSFEFRDFGGTVLYQSILRA</sequence>
<evidence type="ECO:0000313" key="7">
    <source>
        <dbReference type="EMBL" id="MDX5986302.1"/>
    </source>
</evidence>
<dbReference type="InterPro" id="IPR029052">
    <property type="entry name" value="Metallo-depent_PP-like"/>
</dbReference>
<dbReference type="PANTHER" id="PTHR10161:SF14">
    <property type="entry name" value="TARTRATE-RESISTANT ACID PHOSPHATASE TYPE 5"/>
    <property type="match status" value="1"/>
</dbReference>
<protein>
    <recommendedName>
        <fullName evidence="2 5">acid phosphatase</fullName>
        <ecNumber evidence="2 5">3.1.3.2</ecNumber>
    </recommendedName>
</protein>
<dbReference type="Proteomes" id="UP001279660">
    <property type="component" value="Unassembled WGS sequence"/>
</dbReference>
<evidence type="ECO:0000256" key="2">
    <source>
        <dbReference type="ARBA" id="ARBA00012646"/>
    </source>
</evidence>
<dbReference type="RefSeq" id="WP_010406436.1">
    <property type="nucleotide sequence ID" value="NZ_JAWXXV010000001.1"/>
</dbReference>
<gene>
    <name evidence="7" type="ORF">SIL82_18745</name>
</gene>
<evidence type="ECO:0000259" key="6">
    <source>
        <dbReference type="Pfam" id="PF00149"/>
    </source>
</evidence>
<organism evidence="7 8">
    <name type="scientific">Sphingomonas echinoides</name>
    <dbReference type="NCBI Taxonomy" id="59803"/>
    <lineage>
        <taxon>Bacteria</taxon>
        <taxon>Pseudomonadati</taxon>
        <taxon>Pseudomonadota</taxon>
        <taxon>Alphaproteobacteria</taxon>
        <taxon>Sphingomonadales</taxon>
        <taxon>Sphingomonadaceae</taxon>
        <taxon>Sphingomonas</taxon>
    </lineage>
</organism>
<evidence type="ECO:0000256" key="5">
    <source>
        <dbReference type="PIRNR" id="PIRNR000898"/>
    </source>
</evidence>
<reference evidence="7 8" key="1">
    <citation type="submission" date="2023-11" db="EMBL/GenBank/DDBJ databases">
        <title>MicrobeMod: A computational toolkit for identifying prokaryotic methylation and restriction-modification with nanopore sequencing.</title>
        <authorList>
            <person name="Crits-Christoph A."/>
            <person name="Kang S.C."/>
            <person name="Lee H."/>
            <person name="Ostrov N."/>
        </authorList>
    </citation>
    <scope>NUCLEOTIDE SEQUENCE [LARGE SCALE GENOMIC DNA]</scope>
    <source>
        <strain evidence="7 8">ATCC 14820</strain>
    </source>
</reference>
<evidence type="ECO:0000256" key="4">
    <source>
        <dbReference type="ARBA" id="ARBA00022801"/>
    </source>
</evidence>
<evidence type="ECO:0000313" key="8">
    <source>
        <dbReference type="Proteomes" id="UP001279660"/>
    </source>
</evidence>